<evidence type="ECO:0000256" key="3">
    <source>
        <dbReference type="ARBA" id="ARBA00023263"/>
    </source>
</evidence>
<dbReference type="GO" id="GO:0009289">
    <property type="term" value="C:pilus"/>
    <property type="evidence" value="ECO:0007669"/>
    <property type="project" value="UniProtKB-SubCell"/>
</dbReference>
<dbReference type="AlphaFoldDB" id="A0A2S7VL95"/>
<dbReference type="PANTHER" id="PTHR33420">
    <property type="entry name" value="FIMBRIAL SUBUNIT ELFA-RELATED"/>
    <property type="match status" value="1"/>
</dbReference>
<gene>
    <name evidence="7" type="ORF">BTO08_22000</name>
</gene>
<dbReference type="GO" id="GO:0043709">
    <property type="term" value="P:cell adhesion involved in single-species biofilm formation"/>
    <property type="evidence" value="ECO:0007669"/>
    <property type="project" value="TreeGrafter"/>
</dbReference>
<dbReference type="InterPro" id="IPR008966">
    <property type="entry name" value="Adhesion_dom_sf"/>
</dbReference>
<dbReference type="EMBL" id="MSCJ01000003">
    <property type="protein sequence ID" value="PQJ62879.1"/>
    <property type="molecule type" value="Genomic_DNA"/>
</dbReference>
<evidence type="ECO:0008006" key="9">
    <source>
        <dbReference type="Google" id="ProtNLM"/>
    </source>
</evidence>
<sequence>MIRIFICFFLLFSFNSFAFTCRVRSTGQIISYRGAKQADVTVSLVPKIGAHENIIIDFSQGSSEIDCKDDFPQWVIDIFWPTEGNEFIAPEKIKNGSLDWWGKRYSFPMQAQLGDTHEISDGAYHPLDVKFTLSPTSNANGVIIKKGQPIGYFEYHQENRPAKGSKMKNLRDDGDTYGWRILAGNDVVIPTGTCEANAYDTQVTLNNYNPNKSSRKNVDLSIHCAKSTNLSYSLEGQLESNTDNSVFKNTADNPAKGIGISFFNNGKKINKNEVQKIGTVNNSYKSLNLSADYGVVKGVPLSAGDVRSQVTVNITYS</sequence>
<keyword evidence="4" id="KW-0732">Signal</keyword>
<dbReference type="Gene3D" id="2.60.40.1090">
    <property type="entry name" value="Fimbrial-type adhesion domain"/>
    <property type="match status" value="2"/>
</dbReference>
<feature type="signal peptide" evidence="4">
    <location>
        <begin position="1"/>
        <end position="18"/>
    </location>
</feature>
<evidence type="ECO:0000259" key="5">
    <source>
        <dbReference type="Pfam" id="PF00419"/>
    </source>
</evidence>
<comment type="subcellular location">
    <subcellularLocation>
        <location evidence="1">Fimbrium</location>
    </subcellularLocation>
</comment>
<feature type="chain" id="PRO_5015484806" description="Fimbrial protein" evidence="4">
    <location>
        <begin position="19"/>
        <end position="317"/>
    </location>
</feature>
<dbReference type="SUPFAM" id="SSF49401">
    <property type="entry name" value="Bacterial adhesins"/>
    <property type="match status" value="2"/>
</dbReference>
<feature type="domain" description="Fimbrial-type adhesion" evidence="5">
    <location>
        <begin position="192"/>
        <end position="316"/>
    </location>
</feature>
<dbReference type="InterPro" id="IPR000259">
    <property type="entry name" value="Adhesion_dom_fimbrial"/>
</dbReference>
<evidence type="ECO:0000259" key="6">
    <source>
        <dbReference type="Pfam" id="PF09160"/>
    </source>
</evidence>
<comment type="similarity">
    <text evidence="2">Belongs to the fimbrial protein family.</text>
</comment>
<dbReference type="InterPro" id="IPR050263">
    <property type="entry name" value="Bact_Fimbrial_Adh_Pro"/>
</dbReference>
<dbReference type="Proteomes" id="UP000238730">
    <property type="component" value="Unassembled WGS sequence"/>
</dbReference>
<dbReference type="InterPro" id="IPR036937">
    <property type="entry name" value="Adhesion_dom_fimbrial_sf"/>
</dbReference>
<dbReference type="Pfam" id="PF09160">
    <property type="entry name" value="FimH_man-bind"/>
    <property type="match status" value="1"/>
</dbReference>
<dbReference type="InterPro" id="IPR015243">
    <property type="entry name" value="FimH_man-bd"/>
</dbReference>
<comment type="caution">
    <text evidence="7">The sequence shown here is derived from an EMBL/GenBank/DDBJ whole genome shotgun (WGS) entry which is preliminary data.</text>
</comment>
<dbReference type="OrthoDB" id="6466816at2"/>
<evidence type="ECO:0000256" key="2">
    <source>
        <dbReference type="ARBA" id="ARBA00006671"/>
    </source>
</evidence>
<evidence type="ECO:0000313" key="7">
    <source>
        <dbReference type="EMBL" id="PQJ62879.1"/>
    </source>
</evidence>
<reference evidence="7 8" key="1">
    <citation type="submission" date="2016-12" db="EMBL/GenBank/DDBJ databases">
        <title>Diversity of luminous bacteria.</title>
        <authorList>
            <person name="Yoshizawa S."/>
            <person name="Kogure K."/>
        </authorList>
    </citation>
    <scope>NUCLEOTIDE SEQUENCE [LARGE SCALE GENOMIC DNA]</scope>
    <source>
        <strain evidence="7 8">LC1-200</strain>
    </source>
</reference>
<accession>A0A2S7VL95</accession>
<keyword evidence="3" id="KW-0281">Fimbrium</keyword>
<dbReference type="PANTHER" id="PTHR33420:SF14">
    <property type="entry name" value="TYPE 1 FIMBRIN D-MANNOSE SPECIFIC ADHESIN"/>
    <property type="match status" value="1"/>
</dbReference>
<dbReference type="RefSeq" id="WP_105062640.1">
    <property type="nucleotide sequence ID" value="NZ_MSCJ01000003.1"/>
</dbReference>
<proteinExistence type="inferred from homology"/>
<protein>
    <recommendedName>
        <fullName evidence="9">Fimbrial protein</fullName>
    </recommendedName>
</protein>
<evidence type="ECO:0000256" key="4">
    <source>
        <dbReference type="SAM" id="SignalP"/>
    </source>
</evidence>
<dbReference type="CDD" id="cd10466">
    <property type="entry name" value="FimH_man-bind"/>
    <property type="match status" value="1"/>
</dbReference>
<feature type="domain" description="FimH mannose-binding" evidence="6">
    <location>
        <begin position="21"/>
        <end position="161"/>
    </location>
</feature>
<name>A0A2S7VL95_PHOAN</name>
<organism evidence="7 8">
    <name type="scientific">Photobacterium angustum</name>
    <dbReference type="NCBI Taxonomy" id="661"/>
    <lineage>
        <taxon>Bacteria</taxon>
        <taxon>Pseudomonadati</taxon>
        <taxon>Pseudomonadota</taxon>
        <taxon>Gammaproteobacteria</taxon>
        <taxon>Vibrionales</taxon>
        <taxon>Vibrionaceae</taxon>
        <taxon>Photobacterium</taxon>
    </lineage>
</organism>
<dbReference type="Pfam" id="PF00419">
    <property type="entry name" value="Fimbrial"/>
    <property type="match status" value="1"/>
</dbReference>
<evidence type="ECO:0000313" key="8">
    <source>
        <dbReference type="Proteomes" id="UP000238730"/>
    </source>
</evidence>
<evidence type="ECO:0000256" key="1">
    <source>
        <dbReference type="ARBA" id="ARBA00004561"/>
    </source>
</evidence>